<dbReference type="RefSeq" id="WP_243366143.1">
    <property type="nucleotide sequence ID" value="NZ_CP094348.1"/>
</dbReference>
<keyword evidence="4 9" id="KW-0813">Transport</keyword>
<dbReference type="InterPro" id="IPR031396">
    <property type="entry name" value="SepA"/>
</dbReference>
<evidence type="ECO:0000256" key="7">
    <source>
        <dbReference type="ARBA" id="ARBA00022989"/>
    </source>
</evidence>
<organism evidence="10 11">
    <name type="scientific">Macrococcus armenti</name>
    <dbReference type="NCBI Taxonomy" id="2875764"/>
    <lineage>
        <taxon>Bacteria</taxon>
        <taxon>Bacillati</taxon>
        <taxon>Bacillota</taxon>
        <taxon>Bacilli</taxon>
        <taxon>Bacillales</taxon>
        <taxon>Staphylococcaceae</taxon>
        <taxon>Macrococcus</taxon>
    </lineage>
</organism>
<feature type="transmembrane region" description="Helical" evidence="9">
    <location>
        <begin position="60"/>
        <end position="81"/>
    </location>
</feature>
<sequence length="155" mass="18427">MKFKKTNISWIPLLFVLSVVIISGTAFLMMVFFGMYGLSRLLIYYRLAEFTYNETVMDNIFYYGSYLVMGYAVLFIIEYIMDELKRMSPNNKFFQGWYFHLITVSVSTLVFYFGVHINYMHIKINFIVILVIISALYYLTEVFYPDSEDLNKDNE</sequence>
<proteinExistence type="inferred from homology"/>
<comment type="function">
    <text evidence="9">Involved in multidrug efflux.</text>
</comment>
<comment type="similarity">
    <text evidence="2 9">Belongs to the multidrug resistance efflux pump SepA family.</text>
</comment>
<comment type="subcellular location">
    <subcellularLocation>
        <location evidence="1 9">Cell membrane</location>
        <topology evidence="1 9">Multi-pass membrane protein</topology>
    </subcellularLocation>
</comment>
<keyword evidence="7 9" id="KW-1133">Transmembrane helix</keyword>
<gene>
    <name evidence="9" type="primary">sepA</name>
    <name evidence="10" type="ORF">MRZ06_01905</name>
</gene>
<keyword evidence="8 9" id="KW-0472">Membrane</keyword>
<reference evidence="10" key="2">
    <citation type="submission" date="2022-04" db="EMBL/GenBank/DDBJ databases">
        <title>Antimicrobial genetic elements in methicillin-resistant Macrococcus armenti.</title>
        <authorList>
            <person name="Keller J.E."/>
            <person name="Schwendener S."/>
            <person name="Pantucek R."/>
            <person name="Perreten V."/>
        </authorList>
    </citation>
    <scope>NUCLEOTIDE SEQUENCE</scope>
    <source>
        <strain evidence="10">CCM 2609</strain>
    </source>
</reference>
<evidence type="ECO:0000256" key="5">
    <source>
        <dbReference type="ARBA" id="ARBA00022475"/>
    </source>
</evidence>
<feature type="transmembrane region" description="Helical" evidence="9">
    <location>
        <begin position="119"/>
        <end position="139"/>
    </location>
</feature>
<feature type="transmembrane region" description="Helical" evidence="9">
    <location>
        <begin position="93"/>
        <end position="113"/>
    </location>
</feature>
<evidence type="ECO:0000313" key="10">
    <source>
        <dbReference type="EMBL" id="UOB20866.1"/>
    </source>
</evidence>
<feature type="transmembrane region" description="Helical" evidence="9">
    <location>
        <begin position="12"/>
        <end position="36"/>
    </location>
</feature>
<name>A0ABY3ZVF0_9STAP</name>
<dbReference type="Proteomes" id="UP000830343">
    <property type="component" value="Chromosome"/>
</dbReference>
<keyword evidence="11" id="KW-1185">Reference proteome</keyword>
<evidence type="ECO:0000256" key="1">
    <source>
        <dbReference type="ARBA" id="ARBA00004651"/>
    </source>
</evidence>
<evidence type="ECO:0000256" key="6">
    <source>
        <dbReference type="ARBA" id="ARBA00022692"/>
    </source>
</evidence>
<reference evidence="10" key="1">
    <citation type="submission" date="2022-03" db="EMBL/GenBank/DDBJ databases">
        <authorList>
            <person name="Vrbovska V."/>
            <person name="Kovarovic V."/>
            <person name="Botka T."/>
            <person name="Pantucek R."/>
        </authorList>
    </citation>
    <scope>NUCLEOTIDE SEQUENCE</scope>
    <source>
        <strain evidence="10">CCM 2609</strain>
    </source>
</reference>
<evidence type="ECO:0000256" key="4">
    <source>
        <dbReference type="ARBA" id="ARBA00022448"/>
    </source>
</evidence>
<protein>
    <recommendedName>
        <fullName evidence="3 9">Multidrug resistance efflux pump SepA</fullName>
    </recommendedName>
    <alternativeName>
        <fullName evidence="9">Antiseptic resistance protein SepA</fullName>
    </alternativeName>
</protein>
<keyword evidence="6 9" id="KW-0812">Transmembrane</keyword>
<dbReference type="Pfam" id="PF17080">
    <property type="entry name" value="SepA"/>
    <property type="match status" value="1"/>
</dbReference>
<keyword evidence="5" id="KW-1003">Cell membrane</keyword>
<evidence type="ECO:0000256" key="9">
    <source>
        <dbReference type="RuleBase" id="RU362138"/>
    </source>
</evidence>
<accession>A0ABY3ZVF0</accession>
<evidence type="ECO:0000256" key="8">
    <source>
        <dbReference type="ARBA" id="ARBA00023136"/>
    </source>
</evidence>
<evidence type="ECO:0000256" key="2">
    <source>
        <dbReference type="ARBA" id="ARBA00006238"/>
    </source>
</evidence>
<dbReference type="EMBL" id="CP094348">
    <property type="protein sequence ID" value="UOB20866.1"/>
    <property type="molecule type" value="Genomic_DNA"/>
</dbReference>
<evidence type="ECO:0000313" key="11">
    <source>
        <dbReference type="Proteomes" id="UP000830343"/>
    </source>
</evidence>
<evidence type="ECO:0000256" key="3">
    <source>
        <dbReference type="ARBA" id="ARBA00016025"/>
    </source>
</evidence>